<feature type="transmembrane region" description="Helical" evidence="7">
    <location>
        <begin position="99"/>
        <end position="122"/>
    </location>
</feature>
<feature type="compositionally biased region" description="Low complexity" evidence="8">
    <location>
        <begin position="13"/>
        <end position="28"/>
    </location>
</feature>
<name>A0ABS1UU70_9ACTN</name>
<dbReference type="Gene3D" id="1.10.3720.10">
    <property type="entry name" value="MetI-like"/>
    <property type="match status" value="1"/>
</dbReference>
<keyword evidence="2 7" id="KW-0813">Transport</keyword>
<evidence type="ECO:0000313" key="10">
    <source>
        <dbReference type="EMBL" id="MBL6279384.1"/>
    </source>
</evidence>
<dbReference type="CDD" id="cd06261">
    <property type="entry name" value="TM_PBP2"/>
    <property type="match status" value="1"/>
</dbReference>
<feature type="region of interest" description="Disordered" evidence="8">
    <location>
        <begin position="1"/>
        <end position="33"/>
    </location>
</feature>
<evidence type="ECO:0000256" key="7">
    <source>
        <dbReference type="RuleBase" id="RU363032"/>
    </source>
</evidence>
<comment type="similarity">
    <text evidence="7">Belongs to the binding-protein-dependent transport system permease family.</text>
</comment>
<evidence type="ECO:0000313" key="11">
    <source>
        <dbReference type="Proteomes" id="UP000661193"/>
    </source>
</evidence>
<comment type="subcellular location">
    <subcellularLocation>
        <location evidence="1 7">Cell membrane</location>
        <topology evidence="1 7">Multi-pass membrane protein</topology>
    </subcellularLocation>
</comment>
<dbReference type="RefSeq" id="WP_203223702.1">
    <property type="nucleotide sequence ID" value="NZ_JAETXL010000009.1"/>
</dbReference>
<evidence type="ECO:0000256" key="1">
    <source>
        <dbReference type="ARBA" id="ARBA00004651"/>
    </source>
</evidence>
<evidence type="ECO:0000256" key="2">
    <source>
        <dbReference type="ARBA" id="ARBA00022448"/>
    </source>
</evidence>
<feature type="domain" description="ABC transmembrane type-1" evidence="9">
    <location>
        <begin position="96"/>
        <end position="312"/>
    </location>
</feature>
<comment type="caution">
    <text evidence="10">The sequence shown here is derived from an EMBL/GenBank/DDBJ whole genome shotgun (WGS) entry which is preliminary data.</text>
</comment>
<dbReference type="InterPro" id="IPR035906">
    <property type="entry name" value="MetI-like_sf"/>
</dbReference>
<evidence type="ECO:0000256" key="3">
    <source>
        <dbReference type="ARBA" id="ARBA00022475"/>
    </source>
</evidence>
<keyword evidence="6 7" id="KW-0472">Membrane</keyword>
<evidence type="ECO:0000256" key="5">
    <source>
        <dbReference type="ARBA" id="ARBA00022989"/>
    </source>
</evidence>
<feature type="transmembrane region" description="Helical" evidence="7">
    <location>
        <begin position="184"/>
        <end position="210"/>
    </location>
</feature>
<dbReference type="Pfam" id="PF00528">
    <property type="entry name" value="BPD_transp_1"/>
    <property type="match status" value="1"/>
</dbReference>
<gene>
    <name evidence="10" type="ORF">JMF97_24840</name>
</gene>
<dbReference type="PANTHER" id="PTHR43005">
    <property type="entry name" value="BLR7065 PROTEIN"/>
    <property type="match status" value="1"/>
</dbReference>
<dbReference type="InterPro" id="IPR000515">
    <property type="entry name" value="MetI-like"/>
</dbReference>
<sequence length="322" mass="34424">MSADRTAVLSRQAAGSPPAAPPGTTGRTPRPDDRRSRRLFLIGMLAPMTVLLLAFTVYPFVSVLVNSLRHNNLTRPDEQGFAGLTNFANTVQEPGLLRALLLTVGMVLVAVVAEFALGTLAASLLWRPLRGSRLYLALLVLPFGATPVAAYLSWRLMLNPDGGQINAALAAVGLPTPGWTSEPMLAVVALVVVDIWQWAPFITLVMLAGLKSLPDETFEAAALDGASALQRLVRIALPMLKPLVAFVVTIRAIDAVRTFDSIWIITGGGPGAATETLVVRIYRTAFNDLHIGEASALGLLLLVVLFIVGKRFAAPALQRLEH</sequence>
<dbReference type="PROSITE" id="PS50928">
    <property type="entry name" value="ABC_TM1"/>
    <property type="match status" value="1"/>
</dbReference>
<feature type="transmembrane region" description="Helical" evidence="7">
    <location>
        <begin position="39"/>
        <end position="61"/>
    </location>
</feature>
<reference evidence="10 11" key="1">
    <citation type="submission" date="2021-01" db="EMBL/GenBank/DDBJ databases">
        <title>Genome sequencing of Micromonospora fiedleri MG-37.</title>
        <authorList>
            <person name="Moreland P.E.J."/>
            <person name="Stach J.E.M."/>
        </authorList>
    </citation>
    <scope>NUCLEOTIDE SEQUENCE [LARGE SCALE GENOMIC DNA]</scope>
    <source>
        <strain evidence="10 11">MG-37</strain>
    </source>
</reference>
<feature type="transmembrane region" description="Helical" evidence="7">
    <location>
        <begin position="134"/>
        <end position="154"/>
    </location>
</feature>
<keyword evidence="5 7" id="KW-1133">Transmembrane helix</keyword>
<feature type="transmembrane region" description="Helical" evidence="7">
    <location>
        <begin position="289"/>
        <end position="309"/>
    </location>
</feature>
<accession>A0ABS1UU70</accession>
<keyword evidence="4 7" id="KW-0812">Transmembrane</keyword>
<proteinExistence type="inferred from homology"/>
<dbReference type="PANTHER" id="PTHR43005:SF1">
    <property type="entry name" value="SPERMIDINE_PUTRESCINE TRANSPORT SYSTEM PERMEASE PROTEIN"/>
    <property type="match status" value="1"/>
</dbReference>
<dbReference type="Proteomes" id="UP000661193">
    <property type="component" value="Unassembled WGS sequence"/>
</dbReference>
<dbReference type="SUPFAM" id="SSF161098">
    <property type="entry name" value="MetI-like"/>
    <property type="match status" value="1"/>
</dbReference>
<keyword evidence="3" id="KW-1003">Cell membrane</keyword>
<evidence type="ECO:0000256" key="6">
    <source>
        <dbReference type="ARBA" id="ARBA00023136"/>
    </source>
</evidence>
<organism evidence="10 11">
    <name type="scientific">Micromonospora fiedleri</name>
    <dbReference type="NCBI Taxonomy" id="1157498"/>
    <lineage>
        <taxon>Bacteria</taxon>
        <taxon>Bacillati</taxon>
        <taxon>Actinomycetota</taxon>
        <taxon>Actinomycetes</taxon>
        <taxon>Micromonosporales</taxon>
        <taxon>Micromonosporaceae</taxon>
        <taxon>Micromonospora</taxon>
    </lineage>
</organism>
<keyword evidence="11" id="KW-1185">Reference proteome</keyword>
<dbReference type="EMBL" id="JAETXL010000009">
    <property type="protein sequence ID" value="MBL6279384.1"/>
    <property type="molecule type" value="Genomic_DNA"/>
</dbReference>
<evidence type="ECO:0000259" key="9">
    <source>
        <dbReference type="PROSITE" id="PS50928"/>
    </source>
</evidence>
<protein>
    <submittedName>
        <fullName evidence="10">Sugar ABC transporter permease</fullName>
    </submittedName>
</protein>
<evidence type="ECO:0000256" key="4">
    <source>
        <dbReference type="ARBA" id="ARBA00022692"/>
    </source>
</evidence>
<evidence type="ECO:0000256" key="8">
    <source>
        <dbReference type="SAM" id="MobiDB-lite"/>
    </source>
</evidence>